<accession>A0ABZ0SAU2</accession>
<dbReference type="RefSeq" id="WP_328983924.1">
    <property type="nucleotide sequence ID" value="NZ_CP121472.1"/>
</dbReference>
<evidence type="ECO:0000256" key="1">
    <source>
        <dbReference type="SAM" id="Coils"/>
    </source>
</evidence>
<keyword evidence="1" id="KW-0175">Coiled coil</keyword>
<evidence type="ECO:0000313" key="3">
    <source>
        <dbReference type="Proteomes" id="UP001432180"/>
    </source>
</evidence>
<sequence>MTNKDEIISNMKTQLDEWNTEIDAMEARADEVSADRREDFDKELLALRELRDNGKIKLEELKSAGEGTWGRVKHEADHLWDALKASAVAFQRQYK</sequence>
<protein>
    <recommendedName>
        <fullName evidence="4">Coiled coil domain-containing protein</fullName>
    </recommendedName>
</protein>
<keyword evidence="3" id="KW-1185">Reference proteome</keyword>
<reference evidence="2 3" key="1">
    <citation type="journal article" date="2023" name="Microorganisms">
        <title>Thiorhodovibrio frisius and Trv. litoralis spp. nov., Two Novel Members from a Clade of Fastidious Purple Sulfur Bacteria That Exhibit Unique Red-Shifted Light-Harvesting Capabilities.</title>
        <authorList>
            <person name="Methner A."/>
            <person name="Kuzyk S.B."/>
            <person name="Petersen J."/>
            <person name="Bauer S."/>
            <person name="Brinkmann H."/>
            <person name="Sichau K."/>
            <person name="Wanner G."/>
            <person name="Wolf J."/>
            <person name="Neumann-Schaal M."/>
            <person name="Henke P."/>
            <person name="Tank M."/>
            <person name="Sproer C."/>
            <person name="Bunk B."/>
            <person name="Overmann J."/>
        </authorList>
    </citation>
    <scope>NUCLEOTIDE SEQUENCE [LARGE SCALE GENOMIC DNA]</scope>
    <source>
        <strain evidence="2 3">DSM 6702</strain>
    </source>
</reference>
<proteinExistence type="predicted"/>
<organism evidence="2 3">
    <name type="scientific">Thiorhodovibrio winogradskyi</name>
    <dbReference type="NCBI Taxonomy" id="77007"/>
    <lineage>
        <taxon>Bacteria</taxon>
        <taxon>Pseudomonadati</taxon>
        <taxon>Pseudomonadota</taxon>
        <taxon>Gammaproteobacteria</taxon>
        <taxon>Chromatiales</taxon>
        <taxon>Chromatiaceae</taxon>
        <taxon>Thiorhodovibrio</taxon>
    </lineage>
</organism>
<dbReference type="EMBL" id="CP121472">
    <property type="protein sequence ID" value="WPL18143.1"/>
    <property type="molecule type" value="Genomic_DNA"/>
</dbReference>
<feature type="coiled-coil region" evidence="1">
    <location>
        <begin position="8"/>
        <end position="35"/>
    </location>
</feature>
<gene>
    <name evidence="2" type="ORF">Thiowin_03202</name>
</gene>
<name>A0ABZ0SAU2_9GAMM</name>
<dbReference type="Proteomes" id="UP001432180">
    <property type="component" value="Chromosome"/>
</dbReference>
<evidence type="ECO:0000313" key="2">
    <source>
        <dbReference type="EMBL" id="WPL18143.1"/>
    </source>
</evidence>
<evidence type="ECO:0008006" key="4">
    <source>
        <dbReference type="Google" id="ProtNLM"/>
    </source>
</evidence>